<comment type="caution">
    <text evidence="1">The sequence shown here is derived from an EMBL/GenBank/DDBJ whole genome shotgun (WGS) entry which is preliminary data.</text>
</comment>
<proteinExistence type="predicted"/>
<dbReference type="Proteomes" id="UP001177260">
    <property type="component" value="Unassembled WGS sequence"/>
</dbReference>
<sequence length="447" mass="50240">MEKSAFHINWPKCSLEPDKEYRAPPCASTLRPHNYAPADNEVMVTLPPSPPAAALADKALHRRPSDPTLYSAITARPCNYSDPPPPSHTDEISDLQSRVRELEEHILRTSTEARTVNSLADLSSYQQPSSHDSHLHLLFVQASYLDSDIWSLCSPSVRSNYELAPPDVATVLGSRSETDTIKAGYLQSVHLWMPIISRIRLDRLTDRIRGTMKADIALLYLCMKLVQEIPPPQPIGQSELYLIAKQLQHDLHMKGLLTLRMIQAGLLLAVYELGHAMFPAAFITIGHCAKSGIALGLHNRLAPQLAGQPRSWADWEERQRAWWMIVILDRYVTVGASYRPLCTEDPHKDTLLPADEWAWDSGEMVPPERISLSSQRDVASPFARLAQAANLLGRVIRHCTESKLELHFVLDNFETLDRTILTLTELLSVERSMASMEMCIATTICYR</sequence>
<protein>
    <submittedName>
        <fullName evidence="1">Uncharacterized protein</fullName>
    </submittedName>
</protein>
<evidence type="ECO:0000313" key="1">
    <source>
        <dbReference type="EMBL" id="KAK1142253.1"/>
    </source>
</evidence>
<name>A0ACC3AX02_9EURO</name>
<gene>
    <name evidence="1" type="ORF">N8T08_007997</name>
</gene>
<dbReference type="EMBL" id="JAOPJF010000052">
    <property type="protein sequence ID" value="KAK1142253.1"/>
    <property type="molecule type" value="Genomic_DNA"/>
</dbReference>
<reference evidence="1 2" key="1">
    <citation type="journal article" date="2023" name="ACS Omega">
        <title>Identification of the Neoaspergillic Acid Biosynthesis Gene Cluster by Establishing an In Vitro CRISPR-Ribonucleoprotein Genetic System in Aspergillus melleus.</title>
        <authorList>
            <person name="Yuan B."/>
            <person name="Grau M.F."/>
            <person name="Murata R.M."/>
            <person name="Torok T."/>
            <person name="Venkateswaran K."/>
            <person name="Stajich J.E."/>
            <person name="Wang C.C.C."/>
        </authorList>
    </citation>
    <scope>NUCLEOTIDE SEQUENCE [LARGE SCALE GENOMIC DNA]</scope>
    <source>
        <strain evidence="1 2">IMV 1140</strain>
    </source>
</reference>
<keyword evidence="2" id="KW-1185">Reference proteome</keyword>
<accession>A0ACC3AX02</accession>
<evidence type="ECO:0000313" key="2">
    <source>
        <dbReference type="Proteomes" id="UP001177260"/>
    </source>
</evidence>
<organism evidence="1 2">
    <name type="scientific">Aspergillus melleus</name>
    <dbReference type="NCBI Taxonomy" id="138277"/>
    <lineage>
        <taxon>Eukaryota</taxon>
        <taxon>Fungi</taxon>
        <taxon>Dikarya</taxon>
        <taxon>Ascomycota</taxon>
        <taxon>Pezizomycotina</taxon>
        <taxon>Eurotiomycetes</taxon>
        <taxon>Eurotiomycetidae</taxon>
        <taxon>Eurotiales</taxon>
        <taxon>Aspergillaceae</taxon>
        <taxon>Aspergillus</taxon>
        <taxon>Aspergillus subgen. Circumdati</taxon>
    </lineage>
</organism>